<dbReference type="RefSeq" id="WP_263744458.1">
    <property type="nucleotide sequence ID" value="NZ_JAOWRF010000084.1"/>
</dbReference>
<accession>A0ABT3AW61</accession>
<dbReference type="SUPFAM" id="SSF49879">
    <property type="entry name" value="SMAD/FHA domain"/>
    <property type="match status" value="1"/>
</dbReference>
<dbReference type="InterPro" id="IPR050923">
    <property type="entry name" value="Cell_Proc_Reg/RNA_Proc"/>
</dbReference>
<dbReference type="CDD" id="cd00060">
    <property type="entry name" value="FHA"/>
    <property type="match status" value="1"/>
</dbReference>
<dbReference type="SMART" id="SM00240">
    <property type="entry name" value="FHA"/>
    <property type="match status" value="1"/>
</dbReference>
<organism evidence="2 3">
    <name type="scientific">Plectonema radiosum NIES-515</name>
    <dbReference type="NCBI Taxonomy" id="2986073"/>
    <lineage>
        <taxon>Bacteria</taxon>
        <taxon>Bacillati</taxon>
        <taxon>Cyanobacteriota</taxon>
        <taxon>Cyanophyceae</taxon>
        <taxon>Oscillatoriophycideae</taxon>
        <taxon>Oscillatoriales</taxon>
        <taxon>Microcoleaceae</taxon>
        <taxon>Plectonema</taxon>
    </lineage>
</organism>
<dbReference type="PROSITE" id="PS50006">
    <property type="entry name" value="FHA_DOMAIN"/>
    <property type="match status" value="1"/>
</dbReference>
<comment type="caution">
    <text evidence="2">The sequence shown here is derived from an EMBL/GenBank/DDBJ whole genome shotgun (WGS) entry which is preliminary data.</text>
</comment>
<proteinExistence type="predicted"/>
<dbReference type="InterPro" id="IPR008984">
    <property type="entry name" value="SMAD_FHA_dom_sf"/>
</dbReference>
<name>A0ABT3AW61_9CYAN</name>
<evidence type="ECO:0000259" key="1">
    <source>
        <dbReference type="PROSITE" id="PS50006"/>
    </source>
</evidence>
<evidence type="ECO:0000313" key="2">
    <source>
        <dbReference type="EMBL" id="MCV3212955.1"/>
    </source>
</evidence>
<dbReference type="Gene3D" id="2.60.200.20">
    <property type="match status" value="1"/>
</dbReference>
<protein>
    <submittedName>
        <fullName evidence="2">FHA domain-containing protein</fullName>
    </submittedName>
</protein>
<gene>
    <name evidence="2" type="ORF">OGM63_05335</name>
</gene>
<dbReference type="Proteomes" id="UP001526143">
    <property type="component" value="Unassembled WGS sequence"/>
</dbReference>
<dbReference type="InterPro" id="IPR000253">
    <property type="entry name" value="FHA_dom"/>
</dbReference>
<evidence type="ECO:0000313" key="3">
    <source>
        <dbReference type="Proteomes" id="UP001526143"/>
    </source>
</evidence>
<dbReference type="EMBL" id="JAOWRF010000084">
    <property type="protein sequence ID" value="MCV3212955.1"/>
    <property type="molecule type" value="Genomic_DNA"/>
</dbReference>
<keyword evidence="3" id="KW-1185">Reference proteome</keyword>
<reference evidence="2 3" key="1">
    <citation type="submission" date="2022-10" db="EMBL/GenBank/DDBJ databases">
        <title>Identification of biosynthetic pathway for the production of the potent trypsin inhibitor radiosumin.</title>
        <authorList>
            <person name="Fewer D.P."/>
            <person name="Delbaje E."/>
            <person name="Ouyang X."/>
            <person name="Agostino P.D."/>
            <person name="Wahlsten M."/>
            <person name="Jokela J."/>
            <person name="Permi P."/>
            <person name="Haapaniemi E."/>
            <person name="Koistinen H."/>
        </authorList>
    </citation>
    <scope>NUCLEOTIDE SEQUENCE [LARGE SCALE GENOMIC DNA]</scope>
    <source>
        <strain evidence="2 3">NIES-515</strain>
    </source>
</reference>
<dbReference type="PANTHER" id="PTHR23308">
    <property type="entry name" value="NUCLEAR INHIBITOR OF PROTEIN PHOSPHATASE-1"/>
    <property type="match status" value="1"/>
</dbReference>
<sequence length="182" mass="20733">MQNSGRLQTISLGLELFHVQTDTSFALPSTLTTIRIGKPKNQLLGDINVSDLPNANFVSRLHAEIQIEKKNYYLVDVGSSNGTFLNNIRVEEKKRYRLNLGDKIDLGPGSKVTFLFLNKQKVAPEPPTSLNNPSTVIQMEFLDTRNRKPFFIDGLGKFFGIFGNIWNYSWRSLKKLFNKLRP</sequence>
<dbReference type="Pfam" id="PF00498">
    <property type="entry name" value="FHA"/>
    <property type="match status" value="1"/>
</dbReference>
<feature type="domain" description="FHA" evidence="1">
    <location>
        <begin position="34"/>
        <end position="90"/>
    </location>
</feature>